<dbReference type="InterPro" id="IPR011053">
    <property type="entry name" value="Single_hybrid_motif"/>
</dbReference>
<sequence>MDELNCKSDVIDKLMKQCEESKLISFAYQDAIFSISFSKAEAGTGYSTNVIRKLIVENAPELKKCNLENGFDELSISDISQVGQEEEGDIVTMKSPFVGTIEFIDQLKLKDSGIHVNKGEVICSVEAMKIYNDIMAPCSGTIVELLVMDCSLVEYDQPLLTIRVDKNE</sequence>
<reference evidence="3 4" key="1">
    <citation type="submission" date="2023-10" db="EMBL/GenBank/DDBJ databases">
        <title>A novel Glycoside Hydrolase 43-Like Enzyme from Clostrdium boliviensis is an Endo-xylanase, and a Candidate for Xylooligosaccharides Production from Different Xylan Substrates.</title>
        <authorList>
            <person name="Alvarez M.T."/>
            <person name="Rocabado-Villegas L.R."/>
            <person name="Salas-Veizaga D.M."/>
            <person name="Linares-Pasten J.A."/>
            <person name="Gudmundsdottir E.E."/>
            <person name="Hreggvidsson G.O."/>
            <person name="Adlercreutz P."/>
            <person name="Nordberg Karlsson E."/>
        </authorList>
    </citation>
    <scope>NUCLEOTIDE SEQUENCE [LARGE SCALE GENOMIC DNA]</scope>
    <source>
        <strain evidence="3 4">E-1</strain>
    </source>
</reference>
<dbReference type="PANTHER" id="PTHR45266">
    <property type="entry name" value="OXALOACETATE DECARBOXYLASE ALPHA CHAIN"/>
    <property type="match status" value="1"/>
</dbReference>
<dbReference type="PANTHER" id="PTHR45266:SF3">
    <property type="entry name" value="OXALOACETATE DECARBOXYLASE ALPHA CHAIN"/>
    <property type="match status" value="1"/>
</dbReference>
<evidence type="ECO:0000313" key="4">
    <source>
        <dbReference type="Proteomes" id="UP001276854"/>
    </source>
</evidence>
<comment type="caution">
    <text evidence="3">The sequence shown here is derived from an EMBL/GenBank/DDBJ whole genome shotgun (WGS) entry which is preliminary data.</text>
</comment>
<dbReference type="EMBL" id="JAWONS010000329">
    <property type="protein sequence ID" value="MDW2800674.1"/>
    <property type="molecule type" value="Genomic_DNA"/>
</dbReference>
<proteinExistence type="predicted"/>
<dbReference type="Gene3D" id="2.40.50.100">
    <property type="match status" value="1"/>
</dbReference>
<evidence type="ECO:0000259" key="2">
    <source>
        <dbReference type="PROSITE" id="PS50968"/>
    </source>
</evidence>
<organism evidence="3 4">
    <name type="scientific">Clostridium boliviensis</name>
    <dbReference type="NCBI Taxonomy" id="318465"/>
    <lineage>
        <taxon>Bacteria</taxon>
        <taxon>Bacillati</taxon>
        <taxon>Bacillota</taxon>
        <taxon>Clostridia</taxon>
        <taxon>Eubacteriales</taxon>
        <taxon>Clostridiaceae</taxon>
        <taxon>Clostridium</taxon>
    </lineage>
</organism>
<dbReference type="InterPro" id="IPR000089">
    <property type="entry name" value="Biotin_lipoyl"/>
</dbReference>
<dbReference type="PROSITE" id="PS50968">
    <property type="entry name" value="BIOTINYL_LIPOYL"/>
    <property type="match status" value="1"/>
</dbReference>
<dbReference type="CDD" id="cd06850">
    <property type="entry name" value="biotinyl_domain"/>
    <property type="match status" value="1"/>
</dbReference>
<accession>A0ABU4GSY1</accession>
<protein>
    <submittedName>
        <fullName evidence="3">Biotin/lipoyl-containing protein</fullName>
    </submittedName>
</protein>
<keyword evidence="4" id="KW-1185">Reference proteome</keyword>
<dbReference type="Pfam" id="PF00364">
    <property type="entry name" value="Biotin_lipoyl"/>
    <property type="match status" value="1"/>
</dbReference>
<dbReference type="Proteomes" id="UP001276854">
    <property type="component" value="Unassembled WGS sequence"/>
</dbReference>
<dbReference type="InterPro" id="IPR050709">
    <property type="entry name" value="Biotin_Carboxyl_Carrier/Decarb"/>
</dbReference>
<evidence type="ECO:0000313" key="3">
    <source>
        <dbReference type="EMBL" id="MDW2800674.1"/>
    </source>
</evidence>
<feature type="domain" description="Lipoyl-binding" evidence="2">
    <location>
        <begin position="90"/>
        <end position="163"/>
    </location>
</feature>
<name>A0ABU4GSY1_9CLOT</name>
<evidence type="ECO:0000256" key="1">
    <source>
        <dbReference type="ARBA" id="ARBA00023267"/>
    </source>
</evidence>
<keyword evidence="1" id="KW-0092">Biotin</keyword>
<dbReference type="RefSeq" id="WP_318066837.1">
    <property type="nucleotide sequence ID" value="NZ_JAWONS010000329.1"/>
</dbReference>
<gene>
    <name evidence="3" type="ORF">RZO55_24190</name>
</gene>
<dbReference type="SUPFAM" id="SSF51230">
    <property type="entry name" value="Single hybrid motif"/>
    <property type="match status" value="1"/>
</dbReference>